<keyword evidence="5 6" id="KW-0472">Membrane</keyword>
<evidence type="ECO:0000256" key="3">
    <source>
        <dbReference type="ARBA" id="ARBA00022692"/>
    </source>
</evidence>
<protein>
    <recommendedName>
        <fullName evidence="9">Cobalt ECF transporter T component CbiQ</fullName>
    </recommendedName>
</protein>
<proteinExistence type="predicted"/>
<name>A0A2D2Q2Y0_PARLV</name>
<keyword evidence="4 6" id="KW-1133">Transmembrane helix</keyword>
<comment type="subcellular location">
    <subcellularLocation>
        <location evidence="1">Membrane</location>
        <topology evidence="1">Multi-pass membrane protein</topology>
    </subcellularLocation>
</comment>
<evidence type="ECO:0000313" key="8">
    <source>
        <dbReference type="Proteomes" id="UP000231057"/>
    </source>
</evidence>
<dbReference type="CDD" id="cd16914">
    <property type="entry name" value="EcfT"/>
    <property type="match status" value="1"/>
</dbReference>
<dbReference type="GO" id="GO:0005886">
    <property type="term" value="C:plasma membrane"/>
    <property type="evidence" value="ECO:0007669"/>
    <property type="project" value="UniProtKB-ARBA"/>
</dbReference>
<evidence type="ECO:0000256" key="4">
    <source>
        <dbReference type="ARBA" id="ARBA00022989"/>
    </source>
</evidence>
<reference evidence="7 8" key="1">
    <citation type="submission" date="2016-11" db="EMBL/GenBank/DDBJ databases">
        <title>Complete genome sequence of thermophilic cyanobacteria strain Synechococcus sp. PCC6715.</title>
        <authorList>
            <person name="Tang J."/>
            <person name="Daroch M."/>
            <person name="Liang Y."/>
            <person name="Jiang D."/>
            <person name="Shah M."/>
        </authorList>
    </citation>
    <scope>NUCLEOTIDE SEQUENCE [LARGE SCALE GENOMIC DNA]</scope>
    <source>
        <strain evidence="7 8">PCC 6715</strain>
    </source>
</reference>
<evidence type="ECO:0000256" key="5">
    <source>
        <dbReference type="ARBA" id="ARBA00023136"/>
    </source>
</evidence>
<evidence type="ECO:0000256" key="1">
    <source>
        <dbReference type="ARBA" id="ARBA00004141"/>
    </source>
</evidence>
<dbReference type="RefSeq" id="WP_157768350.1">
    <property type="nucleotide sequence ID" value="NZ_CP018092.1"/>
</dbReference>
<keyword evidence="3 6" id="KW-0812">Transmembrane</keyword>
<accession>A0A2D2Q2Y0</accession>
<feature type="transmembrane region" description="Helical" evidence="6">
    <location>
        <begin position="147"/>
        <end position="165"/>
    </location>
</feature>
<evidence type="ECO:0000256" key="6">
    <source>
        <dbReference type="SAM" id="Phobius"/>
    </source>
</evidence>
<organism evidence="7 8">
    <name type="scientific">Parathermosynechococcus lividus PCC 6715</name>
    <dbReference type="NCBI Taxonomy" id="1917166"/>
    <lineage>
        <taxon>Bacteria</taxon>
        <taxon>Bacillati</taxon>
        <taxon>Cyanobacteriota</taxon>
        <taxon>Cyanophyceae</taxon>
        <taxon>Acaryochloridales</taxon>
        <taxon>Thermosynechococcaceae</taxon>
        <taxon>Parathermosynechococcus</taxon>
    </lineage>
</organism>
<keyword evidence="2" id="KW-1003">Cell membrane</keyword>
<dbReference type="Proteomes" id="UP000231057">
    <property type="component" value="Chromosome"/>
</dbReference>
<dbReference type="PANTHER" id="PTHR34857:SF2">
    <property type="entry name" value="SLL0384 PROTEIN"/>
    <property type="match status" value="1"/>
</dbReference>
<evidence type="ECO:0000256" key="2">
    <source>
        <dbReference type="ARBA" id="ARBA00022475"/>
    </source>
</evidence>
<evidence type="ECO:0000313" key="7">
    <source>
        <dbReference type="EMBL" id="ATS18873.1"/>
    </source>
</evidence>
<sequence>MGISALGWRWLPPLGWISTTGLQVACLLSWRFILCLALAVTLLETLTFSQWLAVCRWCYLPSLLTDTLALTYRYLFELEFLLSQMQQALFLRGFRLHWQRLGAWAQLIGAFLIRTEERAQHIYLAMRLRGYGLRGQMRPTFADAAPWSWGLTGIVLLGVGVLIGWDSGWLERQLR</sequence>
<dbReference type="OrthoDB" id="8585740at2"/>
<dbReference type="KEGG" id="slw:BRW62_09085"/>
<reference evidence="8" key="2">
    <citation type="journal article" date="2022" name="Front. Microbiol.">
        <title>Comparative Genomic Analysis Revealed Distinct Molecular Components and Organization of CO2-Concentrating Mechanism in Thermophilic Cyanobacteria.</title>
        <authorList>
            <person name="Tang J."/>
            <person name="Zhou H."/>
            <person name="Yao D."/>
            <person name="Riaz S."/>
            <person name="You D."/>
            <person name="Klepacz-Smolka A."/>
            <person name="Daroch M."/>
        </authorList>
    </citation>
    <scope>NUCLEOTIDE SEQUENCE [LARGE SCALE GENOMIC DNA]</scope>
    <source>
        <strain evidence="8">PCC 6715</strain>
    </source>
</reference>
<dbReference type="InterPro" id="IPR003339">
    <property type="entry name" value="ABC/ECF_trnsptr_transmembrane"/>
</dbReference>
<dbReference type="EMBL" id="CP018092">
    <property type="protein sequence ID" value="ATS18873.1"/>
    <property type="molecule type" value="Genomic_DNA"/>
</dbReference>
<gene>
    <name evidence="7" type="ORF">BRW62_09085</name>
</gene>
<keyword evidence="8" id="KW-1185">Reference proteome</keyword>
<dbReference type="PANTHER" id="PTHR34857">
    <property type="entry name" value="SLL0384 PROTEIN"/>
    <property type="match status" value="1"/>
</dbReference>
<dbReference type="InterPro" id="IPR051611">
    <property type="entry name" value="ECF_transporter_component"/>
</dbReference>
<dbReference type="AlphaFoldDB" id="A0A2D2Q2Y0"/>
<dbReference type="Pfam" id="PF02361">
    <property type="entry name" value="CbiQ"/>
    <property type="match status" value="1"/>
</dbReference>
<evidence type="ECO:0008006" key="9">
    <source>
        <dbReference type="Google" id="ProtNLM"/>
    </source>
</evidence>